<keyword evidence="2" id="KW-0238">DNA-binding</keyword>
<dbReference type="InterPro" id="IPR018060">
    <property type="entry name" value="HTH_AraC"/>
</dbReference>
<proteinExistence type="predicted"/>
<reference evidence="5 6" key="1">
    <citation type="submission" date="2019-12" db="EMBL/GenBank/DDBJ databases">
        <authorList>
            <person name="Li J."/>
        </authorList>
    </citation>
    <scope>NUCLEOTIDE SEQUENCE [LARGE SCALE GENOMIC DNA]</scope>
    <source>
        <strain evidence="5 6">HL2-2</strain>
    </source>
</reference>
<dbReference type="SMART" id="SM00342">
    <property type="entry name" value="HTH_ARAC"/>
    <property type="match status" value="1"/>
</dbReference>
<keyword evidence="1" id="KW-0805">Transcription regulation</keyword>
<feature type="domain" description="HTH araC/xylS-type" evidence="4">
    <location>
        <begin position="183"/>
        <end position="281"/>
    </location>
</feature>
<dbReference type="PROSITE" id="PS01124">
    <property type="entry name" value="HTH_ARAC_FAMILY_2"/>
    <property type="match status" value="1"/>
</dbReference>
<evidence type="ECO:0000256" key="1">
    <source>
        <dbReference type="ARBA" id="ARBA00023015"/>
    </source>
</evidence>
<sequence>MKDIPIIHKANAKARSNFNIRSMSEILKGKDFKRDLHRHDFFVIFCFKKGNGFQEIDFKEYSIQKNSLFLLRPGQIHKLRIDAKSEGFLIQFGQNFFRPLKSHLYKTLRLQENKDFYVFDNNEYDGINYLAECIYQEHKDKKAGYVESIKAYFELLFIHLFRKISLDKFPSNQSTSYYQEKLEVLLFTIELKLGEMKQVNEYAEYLNQTPYQLNKITKITLGKTFSEVIADNILLEAKRYTLGTSNQIKEIAYHLGYDDVSYFIRFFKKHIGHTPEEFRQLHTSKIDSRL</sequence>
<dbReference type="InterPro" id="IPR020449">
    <property type="entry name" value="Tscrpt_reg_AraC-type_HTH"/>
</dbReference>
<keyword evidence="3" id="KW-0804">Transcription</keyword>
<dbReference type="Pfam" id="PF12833">
    <property type="entry name" value="HTH_18"/>
    <property type="match status" value="1"/>
</dbReference>
<evidence type="ECO:0000259" key="4">
    <source>
        <dbReference type="PROSITE" id="PS01124"/>
    </source>
</evidence>
<protein>
    <submittedName>
        <fullName evidence="5">Helix-turn-helix domain-containing protein</fullName>
    </submittedName>
</protein>
<dbReference type="GO" id="GO:0003700">
    <property type="term" value="F:DNA-binding transcription factor activity"/>
    <property type="evidence" value="ECO:0007669"/>
    <property type="project" value="InterPro"/>
</dbReference>
<evidence type="ECO:0000313" key="6">
    <source>
        <dbReference type="Proteomes" id="UP000478208"/>
    </source>
</evidence>
<organism evidence="5 6">
    <name type="scientific">Winogradskyella endarachnes</name>
    <dbReference type="NCBI Taxonomy" id="2681965"/>
    <lineage>
        <taxon>Bacteria</taxon>
        <taxon>Pseudomonadati</taxon>
        <taxon>Bacteroidota</taxon>
        <taxon>Flavobacteriia</taxon>
        <taxon>Flavobacteriales</taxon>
        <taxon>Flavobacteriaceae</taxon>
        <taxon>Winogradskyella</taxon>
    </lineage>
</organism>
<evidence type="ECO:0000256" key="2">
    <source>
        <dbReference type="ARBA" id="ARBA00023125"/>
    </source>
</evidence>
<comment type="caution">
    <text evidence="5">The sequence shown here is derived from an EMBL/GenBank/DDBJ whole genome shotgun (WGS) entry which is preliminary data.</text>
</comment>
<dbReference type="Pfam" id="PF02311">
    <property type="entry name" value="AraC_binding"/>
    <property type="match status" value="1"/>
</dbReference>
<dbReference type="AlphaFoldDB" id="A0A6L6UAT1"/>
<gene>
    <name evidence="5" type="ORF">GN138_09335</name>
</gene>
<dbReference type="PANTHER" id="PTHR43280">
    <property type="entry name" value="ARAC-FAMILY TRANSCRIPTIONAL REGULATOR"/>
    <property type="match status" value="1"/>
</dbReference>
<name>A0A6L6UAT1_9FLAO</name>
<dbReference type="SUPFAM" id="SSF46689">
    <property type="entry name" value="Homeodomain-like"/>
    <property type="match status" value="1"/>
</dbReference>
<dbReference type="Gene3D" id="1.10.10.60">
    <property type="entry name" value="Homeodomain-like"/>
    <property type="match status" value="1"/>
</dbReference>
<dbReference type="InterPro" id="IPR037923">
    <property type="entry name" value="HTH-like"/>
</dbReference>
<dbReference type="Proteomes" id="UP000478208">
    <property type="component" value="Unassembled WGS sequence"/>
</dbReference>
<dbReference type="InterPro" id="IPR009057">
    <property type="entry name" value="Homeodomain-like_sf"/>
</dbReference>
<dbReference type="EMBL" id="WOWS01000003">
    <property type="protein sequence ID" value="MUU78646.1"/>
    <property type="molecule type" value="Genomic_DNA"/>
</dbReference>
<dbReference type="InterPro" id="IPR003313">
    <property type="entry name" value="AraC-bd"/>
</dbReference>
<keyword evidence="6" id="KW-1185">Reference proteome</keyword>
<dbReference type="SUPFAM" id="SSF51215">
    <property type="entry name" value="Regulatory protein AraC"/>
    <property type="match status" value="1"/>
</dbReference>
<evidence type="ECO:0000313" key="5">
    <source>
        <dbReference type="EMBL" id="MUU78646.1"/>
    </source>
</evidence>
<dbReference type="RefSeq" id="WP_157363535.1">
    <property type="nucleotide sequence ID" value="NZ_WOWS01000003.1"/>
</dbReference>
<dbReference type="PANTHER" id="PTHR43280:SF32">
    <property type="entry name" value="TRANSCRIPTIONAL REGULATORY PROTEIN"/>
    <property type="match status" value="1"/>
</dbReference>
<evidence type="ECO:0000256" key="3">
    <source>
        <dbReference type="ARBA" id="ARBA00023163"/>
    </source>
</evidence>
<dbReference type="PRINTS" id="PR00032">
    <property type="entry name" value="HTHARAC"/>
</dbReference>
<accession>A0A6L6UAT1</accession>
<dbReference type="GO" id="GO:0043565">
    <property type="term" value="F:sequence-specific DNA binding"/>
    <property type="evidence" value="ECO:0007669"/>
    <property type="project" value="InterPro"/>
</dbReference>